<dbReference type="EMBL" id="BTSY01000005">
    <property type="protein sequence ID" value="GMT29947.1"/>
    <property type="molecule type" value="Genomic_DNA"/>
</dbReference>
<proteinExistence type="predicted"/>
<evidence type="ECO:0000313" key="2">
    <source>
        <dbReference type="Proteomes" id="UP001432322"/>
    </source>
</evidence>
<accession>A0AAV5WDL0</accession>
<comment type="caution">
    <text evidence="1">The sequence shown here is derived from an EMBL/GenBank/DDBJ whole genome shotgun (WGS) entry which is preliminary data.</text>
</comment>
<feature type="non-terminal residue" evidence="1">
    <location>
        <position position="65"/>
    </location>
</feature>
<dbReference type="AlphaFoldDB" id="A0AAV5WDL0"/>
<keyword evidence="2" id="KW-1185">Reference proteome</keyword>
<name>A0AAV5WDL0_9BILA</name>
<protein>
    <submittedName>
        <fullName evidence="1">Uncharacterized protein</fullName>
    </submittedName>
</protein>
<organism evidence="1 2">
    <name type="scientific">Pristionchus fissidentatus</name>
    <dbReference type="NCBI Taxonomy" id="1538716"/>
    <lineage>
        <taxon>Eukaryota</taxon>
        <taxon>Metazoa</taxon>
        <taxon>Ecdysozoa</taxon>
        <taxon>Nematoda</taxon>
        <taxon>Chromadorea</taxon>
        <taxon>Rhabditida</taxon>
        <taxon>Rhabditina</taxon>
        <taxon>Diplogasteromorpha</taxon>
        <taxon>Diplogasteroidea</taxon>
        <taxon>Neodiplogasteridae</taxon>
        <taxon>Pristionchus</taxon>
    </lineage>
</organism>
<sequence length="65" mass="7102">ICRMTSVADPSGTHEMQQSVKAIVAVARSCKRNLQKYLISGEVLTKDGQSTTDRLLNRVNAVLKA</sequence>
<dbReference type="Proteomes" id="UP001432322">
    <property type="component" value="Unassembled WGS sequence"/>
</dbReference>
<gene>
    <name evidence="1" type="ORF">PFISCL1PPCAC_21244</name>
</gene>
<reference evidence="1" key="1">
    <citation type="submission" date="2023-10" db="EMBL/GenBank/DDBJ databases">
        <title>Genome assembly of Pristionchus species.</title>
        <authorList>
            <person name="Yoshida K."/>
            <person name="Sommer R.J."/>
        </authorList>
    </citation>
    <scope>NUCLEOTIDE SEQUENCE</scope>
    <source>
        <strain evidence="1">RS5133</strain>
    </source>
</reference>
<feature type="non-terminal residue" evidence="1">
    <location>
        <position position="1"/>
    </location>
</feature>
<evidence type="ECO:0000313" key="1">
    <source>
        <dbReference type="EMBL" id="GMT29947.1"/>
    </source>
</evidence>